<comment type="caution">
    <text evidence="7">The sequence shown here is derived from an EMBL/GenBank/DDBJ whole genome shotgun (WGS) entry which is preliminary data.</text>
</comment>
<evidence type="ECO:0000256" key="3">
    <source>
        <dbReference type="ARBA" id="ARBA00022741"/>
    </source>
</evidence>
<dbReference type="GO" id="GO:0015658">
    <property type="term" value="F:branched-chain amino acid transmembrane transporter activity"/>
    <property type="evidence" value="ECO:0007669"/>
    <property type="project" value="TreeGrafter"/>
</dbReference>
<dbReference type="GO" id="GO:0015807">
    <property type="term" value="P:L-amino acid transport"/>
    <property type="evidence" value="ECO:0007669"/>
    <property type="project" value="TreeGrafter"/>
</dbReference>
<evidence type="ECO:0000256" key="1">
    <source>
        <dbReference type="ARBA" id="ARBA00005417"/>
    </source>
</evidence>
<dbReference type="SMART" id="SM00382">
    <property type="entry name" value="AAA"/>
    <property type="match status" value="1"/>
</dbReference>
<dbReference type="InterPro" id="IPR003439">
    <property type="entry name" value="ABC_transporter-like_ATP-bd"/>
</dbReference>
<dbReference type="GO" id="GO:0005524">
    <property type="term" value="F:ATP binding"/>
    <property type="evidence" value="ECO:0007669"/>
    <property type="project" value="UniProtKB-KW"/>
</dbReference>
<dbReference type="NCBIfam" id="TIGR03410">
    <property type="entry name" value="urea_trans_UrtE"/>
    <property type="match status" value="1"/>
</dbReference>
<dbReference type="Pfam" id="PF00005">
    <property type="entry name" value="ABC_tran"/>
    <property type="match status" value="1"/>
</dbReference>
<name>A0AB37UE88_9CYAN</name>
<dbReference type="EMBL" id="RSCK01000062">
    <property type="protein sequence ID" value="RUT07406.1"/>
    <property type="molecule type" value="Genomic_DNA"/>
</dbReference>
<proteinExistence type="inferred from homology"/>
<dbReference type="InterPro" id="IPR003593">
    <property type="entry name" value="AAA+_ATPase"/>
</dbReference>
<sequence>MGEYLMLELKHVDSFYGDSQILHDISFAVAKGSLTSVVGRNGMGKTMLLKTIMGLTDRVCGSIALGVRQLIDLPTHNRAKVGIGYVPQGREIISQFTVKENILMGCYARQDGKKKLPELALELFPYLKENLSRRAGLLSGGQQQQLAIARALASKPDLLLLDEPTEGIQPNIVEQIERVIIQLNQEFELTIVLVEQNIAFACRASQQFVMMNNGAIAATGQIDKLSEDLVRQYMAV</sequence>
<feature type="domain" description="ABC transporter" evidence="6">
    <location>
        <begin position="7"/>
        <end position="236"/>
    </location>
</feature>
<organism evidence="7 8">
    <name type="scientific">Chroococcidiopsis cubana SAG 39.79</name>
    <dbReference type="NCBI Taxonomy" id="388085"/>
    <lineage>
        <taxon>Bacteria</taxon>
        <taxon>Bacillati</taxon>
        <taxon>Cyanobacteriota</taxon>
        <taxon>Cyanophyceae</taxon>
        <taxon>Chroococcidiopsidales</taxon>
        <taxon>Chroococcidiopsidaceae</taxon>
        <taxon>Chroococcidiopsis</taxon>
    </lineage>
</organism>
<keyword evidence="5" id="KW-0029">Amino-acid transport</keyword>
<evidence type="ECO:0000256" key="4">
    <source>
        <dbReference type="ARBA" id="ARBA00022840"/>
    </source>
</evidence>
<evidence type="ECO:0000313" key="8">
    <source>
        <dbReference type="Proteomes" id="UP000282574"/>
    </source>
</evidence>
<dbReference type="PANTHER" id="PTHR43820:SF5">
    <property type="entry name" value="HIGH-AFFINITY BRANCHED-CHAIN AMINO ACID TRANSPORT ATP-BINDING PROTEIN"/>
    <property type="match status" value="1"/>
</dbReference>
<evidence type="ECO:0000256" key="2">
    <source>
        <dbReference type="ARBA" id="ARBA00022448"/>
    </source>
</evidence>
<reference evidence="7 8" key="1">
    <citation type="journal article" date="2019" name="Genome Biol. Evol.">
        <title>Day and night: Metabolic profiles and evolutionary relationships of six axenic non-marine cyanobacteria.</title>
        <authorList>
            <person name="Will S.E."/>
            <person name="Henke P."/>
            <person name="Boedeker C."/>
            <person name="Huang S."/>
            <person name="Brinkmann H."/>
            <person name="Rohde M."/>
            <person name="Jarek M."/>
            <person name="Friedl T."/>
            <person name="Seufert S."/>
            <person name="Schumacher M."/>
            <person name="Overmann J."/>
            <person name="Neumann-Schaal M."/>
            <person name="Petersen J."/>
        </authorList>
    </citation>
    <scope>NUCLEOTIDE SEQUENCE [LARGE SCALE GENOMIC DNA]</scope>
    <source>
        <strain evidence="7 8">SAG 39.79</strain>
    </source>
</reference>
<evidence type="ECO:0000313" key="7">
    <source>
        <dbReference type="EMBL" id="RUT07406.1"/>
    </source>
</evidence>
<dbReference type="PROSITE" id="PS50893">
    <property type="entry name" value="ABC_TRANSPORTER_2"/>
    <property type="match status" value="1"/>
</dbReference>
<dbReference type="InterPro" id="IPR027417">
    <property type="entry name" value="P-loop_NTPase"/>
</dbReference>
<dbReference type="PANTHER" id="PTHR43820">
    <property type="entry name" value="HIGH-AFFINITY BRANCHED-CHAIN AMINO ACID TRANSPORT ATP-BINDING PROTEIN LIVF"/>
    <property type="match status" value="1"/>
</dbReference>
<keyword evidence="4 7" id="KW-0067">ATP-binding</keyword>
<keyword evidence="3" id="KW-0547">Nucleotide-binding</keyword>
<protein>
    <submittedName>
        <fullName evidence="7">ABC transporter ATP-binding protein</fullName>
    </submittedName>
</protein>
<dbReference type="AlphaFoldDB" id="A0AB37UE88"/>
<dbReference type="Gene3D" id="3.40.50.300">
    <property type="entry name" value="P-loop containing nucleotide triphosphate hydrolases"/>
    <property type="match status" value="1"/>
</dbReference>
<dbReference type="GO" id="GO:0016887">
    <property type="term" value="F:ATP hydrolysis activity"/>
    <property type="evidence" value="ECO:0007669"/>
    <property type="project" value="InterPro"/>
</dbReference>
<evidence type="ECO:0000259" key="6">
    <source>
        <dbReference type="PROSITE" id="PS50893"/>
    </source>
</evidence>
<comment type="similarity">
    <text evidence="1">Belongs to the ABC transporter superfamily.</text>
</comment>
<dbReference type="Proteomes" id="UP000282574">
    <property type="component" value="Unassembled WGS sequence"/>
</dbReference>
<evidence type="ECO:0000256" key="5">
    <source>
        <dbReference type="ARBA" id="ARBA00022970"/>
    </source>
</evidence>
<gene>
    <name evidence="7" type="ORF">DSM107010_50850</name>
</gene>
<dbReference type="SUPFAM" id="SSF52540">
    <property type="entry name" value="P-loop containing nucleoside triphosphate hydrolases"/>
    <property type="match status" value="1"/>
</dbReference>
<keyword evidence="8" id="KW-1185">Reference proteome</keyword>
<accession>A0AB37UE88</accession>
<dbReference type="InterPro" id="IPR017780">
    <property type="entry name" value="ABC_transptr_urea_ATP-bd_UrtE"/>
</dbReference>
<keyword evidence="2" id="KW-0813">Transport</keyword>
<dbReference type="CDD" id="cd03224">
    <property type="entry name" value="ABC_TM1139_LivF_branched"/>
    <property type="match status" value="1"/>
</dbReference>
<dbReference type="InterPro" id="IPR052156">
    <property type="entry name" value="BCAA_Transport_ATP-bd_LivF"/>
</dbReference>